<organism evidence="1 2">
    <name type="scientific">Acidianus hospitalis (strain W1)</name>
    <dbReference type="NCBI Taxonomy" id="933801"/>
    <lineage>
        <taxon>Archaea</taxon>
        <taxon>Thermoproteota</taxon>
        <taxon>Thermoprotei</taxon>
        <taxon>Sulfolobales</taxon>
        <taxon>Sulfolobaceae</taxon>
        <taxon>Acidianus</taxon>
    </lineage>
</organism>
<gene>
    <name evidence="1" type="ordered locus">Ahos_2314</name>
</gene>
<keyword evidence="2" id="KW-1185">Reference proteome</keyword>
<accession>F4B9W9</accession>
<evidence type="ECO:0000313" key="1">
    <source>
        <dbReference type="EMBL" id="AEE95185.1"/>
    </source>
</evidence>
<evidence type="ECO:0000313" key="2">
    <source>
        <dbReference type="Proteomes" id="UP000008458"/>
    </source>
</evidence>
<sequence length="198" mass="22597">MSKVARVNIAADAEIVKELEREAKSRGYTIFSLTNIALKSMLELIRSGEDSTTLSHLVEFYKITKDLDIIPVTSWYIENLVKLAYEKDQKALEEICDGAGQQISSYLRSRASTFEELLQIYDTIKSVLPIKDIRIKRVNDEIIEIRITGSGFSSESTLCTSKVFRKILEAYYFEILEMTYSPGGIIFTRVKYQGQPNK</sequence>
<dbReference type="eggNOG" id="arCOG03765">
    <property type="taxonomic scope" value="Archaea"/>
</dbReference>
<proteinExistence type="predicted"/>
<dbReference type="EMBL" id="CP002535">
    <property type="protein sequence ID" value="AEE95185.1"/>
    <property type="molecule type" value="Genomic_DNA"/>
</dbReference>
<protein>
    <submittedName>
        <fullName evidence="1">Uncharacterized protein</fullName>
    </submittedName>
</protein>
<dbReference type="KEGG" id="aho:Ahos_2314"/>
<reference key="2">
    <citation type="journal article" date="2011" name="Extremophiles">
        <title>Genomic analyses of Acidianus hospitalis W1 a host for studying crenarchaeal virus and plasmid life cycles.</title>
        <authorList>
            <person name="You X.Y."/>
            <person name="Liu C."/>
            <person name="Wang S.Y."/>
            <person name="Jiang C.Y."/>
            <person name="Shah S.A."/>
            <person name="Prangishvili D."/>
            <person name="Liu S.J."/>
            <person name="Garrett R.A."/>
        </authorList>
    </citation>
    <scope>NUCLEOTIDE SEQUENCE</scope>
    <source>
        <strain>W1</strain>
    </source>
</reference>
<dbReference type="AlphaFoldDB" id="F4B9W9"/>
<reference evidence="1 2" key="1">
    <citation type="journal article" date="2011" name="Extremophiles">
        <title>Genomic analysis of Acidianus hospitalis W1 a host for studying crenarchaeal virus and plasmid life cycles.</title>
        <authorList>
            <person name="You X.Y."/>
            <person name="Liu C."/>
            <person name="Wang S.Y."/>
            <person name="Jiang C.Y."/>
            <person name="Shah S.A."/>
            <person name="Prangishvili D."/>
            <person name="She Q."/>
            <person name="Liu S.J."/>
            <person name="Garrett R.A."/>
        </authorList>
    </citation>
    <scope>NUCLEOTIDE SEQUENCE [LARGE SCALE GENOMIC DNA]</scope>
    <source>
        <strain evidence="1 2">W1</strain>
    </source>
</reference>
<dbReference type="Proteomes" id="UP000008458">
    <property type="component" value="Chromosome"/>
</dbReference>
<name>F4B9W9_ACIHW</name>
<dbReference type="HOGENOM" id="CLU_1406031_0_0_2"/>